<organism evidence="2 3">
    <name type="scientific">Blepharisma stoltei</name>
    <dbReference type="NCBI Taxonomy" id="1481888"/>
    <lineage>
        <taxon>Eukaryota</taxon>
        <taxon>Sar</taxon>
        <taxon>Alveolata</taxon>
        <taxon>Ciliophora</taxon>
        <taxon>Postciliodesmatophora</taxon>
        <taxon>Heterotrichea</taxon>
        <taxon>Heterotrichida</taxon>
        <taxon>Blepharismidae</taxon>
        <taxon>Blepharisma</taxon>
    </lineage>
</organism>
<accession>A0AAU9K1Y6</accession>
<feature type="compositionally biased region" description="Polar residues" evidence="1">
    <location>
        <begin position="32"/>
        <end position="47"/>
    </location>
</feature>
<name>A0AAU9K1Y6_9CILI</name>
<sequence>MGNKTSNFSNQYSYGNEHNSLQKSTDLAIKTQYDSPIRNPSNTQSMPASPAYRQSDFESPTKLSSPRLLNRVFNTLSPQAVTRAFHFPEEDSNDSSGFHHRQLSKHQLFQAEVYHETFN</sequence>
<gene>
    <name evidence="2" type="ORF">BSTOLATCC_MIC53815</name>
</gene>
<comment type="caution">
    <text evidence="2">The sequence shown here is derived from an EMBL/GenBank/DDBJ whole genome shotgun (WGS) entry which is preliminary data.</text>
</comment>
<evidence type="ECO:0000256" key="1">
    <source>
        <dbReference type="SAM" id="MobiDB-lite"/>
    </source>
</evidence>
<protein>
    <submittedName>
        <fullName evidence="2">Uncharacterized protein</fullName>
    </submittedName>
</protein>
<proteinExistence type="predicted"/>
<dbReference type="Proteomes" id="UP001162131">
    <property type="component" value="Unassembled WGS sequence"/>
</dbReference>
<feature type="region of interest" description="Disordered" evidence="1">
    <location>
        <begin position="1"/>
        <end position="63"/>
    </location>
</feature>
<reference evidence="2" key="1">
    <citation type="submission" date="2021-09" db="EMBL/GenBank/DDBJ databases">
        <authorList>
            <consortium name="AG Swart"/>
            <person name="Singh M."/>
            <person name="Singh A."/>
            <person name="Seah K."/>
            <person name="Emmerich C."/>
        </authorList>
    </citation>
    <scope>NUCLEOTIDE SEQUENCE</scope>
    <source>
        <strain evidence="2">ATCC30299</strain>
    </source>
</reference>
<dbReference type="AlphaFoldDB" id="A0AAU9K1Y6"/>
<evidence type="ECO:0000313" key="2">
    <source>
        <dbReference type="EMBL" id="CAG9331752.1"/>
    </source>
</evidence>
<dbReference type="EMBL" id="CAJZBQ010000053">
    <property type="protein sequence ID" value="CAG9331752.1"/>
    <property type="molecule type" value="Genomic_DNA"/>
</dbReference>
<evidence type="ECO:0000313" key="3">
    <source>
        <dbReference type="Proteomes" id="UP001162131"/>
    </source>
</evidence>
<feature type="compositionally biased region" description="Polar residues" evidence="1">
    <location>
        <begin position="1"/>
        <end position="25"/>
    </location>
</feature>
<keyword evidence="3" id="KW-1185">Reference proteome</keyword>